<evidence type="ECO:0000259" key="2">
    <source>
        <dbReference type="Pfam" id="PF05685"/>
    </source>
</evidence>
<keyword evidence="3" id="KW-0255">Endonuclease</keyword>
<evidence type="ECO:0000313" key="3">
    <source>
        <dbReference type="EMBL" id="RNL81648.1"/>
    </source>
</evidence>
<dbReference type="AlphaFoldDB" id="A0A3N0E1B9"/>
<dbReference type="CDD" id="cd06260">
    <property type="entry name" value="DUF820-like"/>
    <property type="match status" value="1"/>
</dbReference>
<evidence type="ECO:0000256" key="1">
    <source>
        <dbReference type="SAM" id="MobiDB-lite"/>
    </source>
</evidence>
<reference evidence="3 4" key="1">
    <citation type="submission" date="2018-11" db="EMBL/GenBank/DDBJ databases">
        <title>The genome draft of YIM 96095.</title>
        <authorList>
            <person name="Tang S.-K."/>
            <person name="Chunyu W.-X."/>
            <person name="Feng Y.-Z."/>
        </authorList>
    </citation>
    <scope>NUCLEOTIDE SEQUENCE [LARGE SCALE GENOMIC DNA]</scope>
    <source>
        <strain evidence="3 4">YIM 96095</strain>
    </source>
</reference>
<dbReference type="SUPFAM" id="SSF52980">
    <property type="entry name" value="Restriction endonuclease-like"/>
    <property type="match status" value="1"/>
</dbReference>
<feature type="region of interest" description="Disordered" evidence="1">
    <location>
        <begin position="196"/>
        <end position="228"/>
    </location>
</feature>
<comment type="caution">
    <text evidence="3">The sequence shown here is derived from an EMBL/GenBank/DDBJ whole genome shotgun (WGS) entry which is preliminary data.</text>
</comment>
<name>A0A3N0E1B9_9ACTN</name>
<evidence type="ECO:0000313" key="4">
    <source>
        <dbReference type="Proteomes" id="UP000269198"/>
    </source>
</evidence>
<dbReference type="RefSeq" id="WP_123203286.1">
    <property type="nucleotide sequence ID" value="NZ_RJMB01000031.1"/>
</dbReference>
<gene>
    <name evidence="3" type="ORF">EFW17_21690</name>
</gene>
<dbReference type="EMBL" id="RJMB01000031">
    <property type="protein sequence ID" value="RNL81648.1"/>
    <property type="molecule type" value="Genomic_DNA"/>
</dbReference>
<accession>A0A3N0E1B9</accession>
<feature type="domain" description="Putative restriction endonuclease" evidence="2">
    <location>
        <begin position="28"/>
        <end position="181"/>
    </location>
</feature>
<dbReference type="PANTHER" id="PTHR34107:SF2">
    <property type="entry name" value="SLL0888 PROTEIN"/>
    <property type="match status" value="1"/>
</dbReference>
<keyword evidence="4" id="KW-1185">Reference proteome</keyword>
<dbReference type="InterPro" id="IPR012296">
    <property type="entry name" value="Nuclease_put_TT1808"/>
</dbReference>
<dbReference type="GO" id="GO:0004519">
    <property type="term" value="F:endonuclease activity"/>
    <property type="evidence" value="ECO:0007669"/>
    <property type="project" value="UniProtKB-KW"/>
</dbReference>
<proteinExistence type="predicted"/>
<dbReference type="Proteomes" id="UP000269198">
    <property type="component" value="Unassembled WGS sequence"/>
</dbReference>
<dbReference type="Pfam" id="PF05685">
    <property type="entry name" value="Uma2"/>
    <property type="match status" value="1"/>
</dbReference>
<protein>
    <submittedName>
        <fullName evidence="3">Uma2 family endonuclease</fullName>
    </submittedName>
</protein>
<dbReference type="InterPro" id="IPR008538">
    <property type="entry name" value="Uma2"/>
</dbReference>
<keyword evidence="3" id="KW-0540">Nuclease</keyword>
<organism evidence="3 4">
    <name type="scientific">Halostreptopolyspora alba</name>
    <dbReference type="NCBI Taxonomy" id="2487137"/>
    <lineage>
        <taxon>Bacteria</taxon>
        <taxon>Bacillati</taxon>
        <taxon>Actinomycetota</taxon>
        <taxon>Actinomycetes</taxon>
        <taxon>Streptosporangiales</taxon>
        <taxon>Nocardiopsidaceae</taxon>
        <taxon>Halostreptopolyspora</taxon>
    </lineage>
</organism>
<dbReference type="PANTHER" id="PTHR34107">
    <property type="entry name" value="SLL0198 PROTEIN-RELATED"/>
    <property type="match status" value="1"/>
</dbReference>
<keyword evidence="3" id="KW-0378">Hydrolase</keyword>
<dbReference type="OrthoDB" id="9799703at2"/>
<sequence length="228" mass="25267">MTLMAPSECERDFPTNRPLTVDDLANTPDDGRRYELDDGRLDVTPAPVGLRTRAELRLSWHLVNNAPNSLEVHGGPGMTLNDARTSHRIPDLAVLRTEDFNPQYQTRPPVLAVEVLSPESVFRDTNKKAREYAAFGIEHYWIVNPSLDKTGILVFRLEDGAYQEVTQAFGGDVLSLRHPFPVRIVPEWLVSDGPWRARIGGPADDEGSTAEERPDDGSAGVPTDDAAR</sequence>
<dbReference type="Gene3D" id="3.90.1570.10">
    <property type="entry name" value="tt1808, chain A"/>
    <property type="match status" value="1"/>
</dbReference>
<dbReference type="InterPro" id="IPR011335">
    <property type="entry name" value="Restrct_endonuc-II-like"/>
</dbReference>